<dbReference type="SUPFAM" id="SSF81653">
    <property type="entry name" value="Calcium ATPase, transduction domain A"/>
    <property type="match status" value="1"/>
</dbReference>
<keyword evidence="5" id="KW-1278">Translocase</keyword>
<dbReference type="AlphaFoldDB" id="A0A7L2B967"/>
<dbReference type="EMBL" id="VXBZ01012262">
    <property type="protein sequence ID" value="NXP55893.1"/>
    <property type="molecule type" value="Genomic_DNA"/>
</dbReference>
<dbReference type="GO" id="GO:0005507">
    <property type="term" value="F:copper ion binding"/>
    <property type="evidence" value="ECO:0007669"/>
    <property type="project" value="InterPro"/>
</dbReference>
<feature type="transmembrane region" description="Helical" evidence="9">
    <location>
        <begin position="695"/>
        <end position="721"/>
    </location>
</feature>
<dbReference type="InterPro" id="IPR017969">
    <property type="entry name" value="Heavy-metal-associated_CS"/>
</dbReference>
<comment type="subcellular location">
    <subcellularLocation>
        <location evidence="1">Endomembrane system</location>
        <topology evidence="1">Multi-pass membrane protein</topology>
    </subcellularLocation>
</comment>
<dbReference type="FunFam" id="3.30.70.100:FF:000009">
    <property type="entry name" value="ATPase copper transporting beta"/>
    <property type="match status" value="1"/>
</dbReference>
<dbReference type="CDD" id="cd00371">
    <property type="entry name" value="HMA"/>
    <property type="match status" value="6"/>
</dbReference>
<dbReference type="FunFam" id="3.30.70.100:FF:000001">
    <property type="entry name" value="ATPase copper transporting beta"/>
    <property type="match status" value="5"/>
</dbReference>
<comment type="caution">
    <text evidence="11">The sequence shown here is derived from an EMBL/GenBank/DDBJ whole genome shotgun (WGS) entry which is preliminary data.</text>
</comment>
<dbReference type="Pfam" id="PF00403">
    <property type="entry name" value="HMA"/>
    <property type="match status" value="6"/>
</dbReference>
<feature type="domain" description="HMA" evidence="10">
    <location>
        <begin position="534"/>
        <end position="600"/>
    </location>
</feature>
<dbReference type="PANTHER" id="PTHR43520:SF29">
    <property type="entry name" value="COPPER-TRANSPORTING ATPASE 1"/>
    <property type="match status" value="1"/>
</dbReference>
<name>A0A7L2B967_9GRUI</name>
<reference evidence="11 12" key="1">
    <citation type="submission" date="2019-09" db="EMBL/GenBank/DDBJ databases">
        <title>Bird 10,000 Genomes (B10K) Project - Family phase.</title>
        <authorList>
            <person name="Zhang G."/>
        </authorList>
    </citation>
    <scope>NUCLEOTIDE SEQUENCE [LARGE SCALE GENOMIC DNA]</scope>
    <source>
        <strain evidence="11">B10K-DU-001-55</strain>
        <tissue evidence="11">Muscle</tissue>
    </source>
</reference>
<dbReference type="GO" id="GO:0055070">
    <property type="term" value="P:copper ion homeostasis"/>
    <property type="evidence" value="ECO:0007669"/>
    <property type="project" value="TreeGrafter"/>
</dbReference>
<evidence type="ECO:0000256" key="1">
    <source>
        <dbReference type="ARBA" id="ARBA00004127"/>
    </source>
</evidence>
<keyword evidence="9" id="KW-1133">Transmembrane helix</keyword>
<evidence type="ECO:0000313" key="11">
    <source>
        <dbReference type="EMBL" id="NXP55893.1"/>
    </source>
</evidence>
<dbReference type="OrthoDB" id="432719at2759"/>
<sequence length="827" mass="90146">PTMKHNFAFDNMGYEENFETAPSPSSQEYTVAVNVVGMTCQSCVQSIEGRISKVKGIVSIKVSLEQNNAVIKYLQSEISPEQICQEIQDMGFDANIAEERLTTATVNMSCSREAVVKLRVEGMTCQSCVTSIEGKMRKLHGVAKIKVSLSNHEAVIVYHPYIIQPDELQSHISNLGYGCTIKSKSAPLKLGVLDLERLQNANPKETPASLESDGVDPLLAETRSTATVAVQIEGMHCKSCVRNIEGNVSDLPGIKSIKVSLEHKRAVVQYSPNLITLSALQQTIESLPPGNFKVHLINGSEANKGASPSPALLCDLFREPLPGVTCTAVIRIDGMTCNSCVQSIEGTMSQRQGVQHIAVSLAVRTGTIRYDPAVTNGEELRAAIEDMGFDASVLTVCSVYCAFIQDTAAGGCQRQPDANNTAVKPQAPEPPHQGCAPDTLPDSPHLDGPNQSGRATAEKCFLQITGMTCASCVSTIERNLQKEDGIVSVLVALMAGKAEIKYKPEFIQPLEIAQLIVNLGFEATVIEDRAETEGNVELLITGMTCASCVHNIESKLMRTNGIFYASVALATCKAHIQFDPEITGPRDIIKIIEVGYRQFLIYEKCTTTRDLQLLLCRWRKSFMCSLLFGIPVLVLMIYMLIPDGKHRGTMVLEQNLIPGLSILNLLFFVLCTFVQFLGGWYFYVQAYKSLKHKTANMDVLIVLATTIAYVYSCVILMVAVIEKAEKSPVTFFDTPPMLFVFIALGRWLEHIAKSKTSEALAKLISLQATEATVVTLGPDHSVIREEQVAVELVQRGDIVKVVPGGKFPVDGKVIEGSSMADESLITG</sequence>
<evidence type="ECO:0000256" key="3">
    <source>
        <dbReference type="ARBA" id="ARBA00022796"/>
    </source>
</evidence>
<keyword evidence="9" id="KW-0472">Membrane</keyword>
<evidence type="ECO:0000256" key="6">
    <source>
        <dbReference type="ARBA" id="ARBA00023008"/>
    </source>
</evidence>
<dbReference type="PROSITE" id="PS01047">
    <property type="entry name" value="HMA_1"/>
    <property type="match status" value="4"/>
</dbReference>
<keyword evidence="4" id="KW-0460">Magnesium</keyword>
<evidence type="ECO:0000256" key="8">
    <source>
        <dbReference type="SAM" id="MobiDB-lite"/>
    </source>
</evidence>
<dbReference type="GO" id="GO:0005886">
    <property type="term" value="C:plasma membrane"/>
    <property type="evidence" value="ECO:0007669"/>
    <property type="project" value="TreeGrafter"/>
</dbReference>
<dbReference type="InterPro" id="IPR036163">
    <property type="entry name" value="HMA_dom_sf"/>
</dbReference>
<dbReference type="Gene3D" id="3.30.70.100">
    <property type="match status" value="6"/>
</dbReference>
<evidence type="ECO:0000256" key="9">
    <source>
        <dbReference type="SAM" id="Phobius"/>
    </source>
</evidence>
<dbReference type="GO" id="GO:0005802">
    <property type="term" value="C:trans-Golgi network"/>
    <property type="evidence" value="ECO:0007669"/>
    <property type="project" value="TreeGrafter"/>
</dbReference>
<dbReference type="SUPFAM" id="SSF55008">
    <property type="entry name" value="HMA, heavy metal-associated domain"/>
    <property type="match status" value="6"/>
</dbReference>
<feature type="non-terminal residue" evidence="11">
    <location>
        <position position="827"/>
    </location>
</feature>
<feature type="region of interest" description="Disordered" evidence="8">
    <location>
        <begin position="414"/>
        <end position="452"/>
    </location>
</feature>
<protein>
    <submittedName>
        <fullName evidence="11">ATP7B ATPase</fullName>
    </submittedName>
</protein>
<feature type="non-terminal residue" evidence="11">
    <location>
        <position position="1"/>
    </location>
</feature>
<evidence type="ECO:0000256" key="4">
    <source>
        <dbReference type="ARBA" id="ARBA00022842"/>
    </source>
</evidence>
<keyword evidence="6" id="KW-0186">Copper</keyword>
<evidence type="ECO:0000313" key="12">
    <source>
        <dbReference type="Proteomes" id="UP000590868"/>
    </source>
</evidence>
<dbReference type="PANTHER" id="PTHR43520">
    <property type="entry name" value="ATP7, ISOFORM B"/>
    <property type="match status" value="1"/>
</dbReference>
<feature type="domain" description="HMA" evidence="10">
    <location>
        <begin position="226"/>
        <end position="292"/>
    </location>
</feature>
<keyword evidence="7" id="KW-0406">Ion transport</keyword>
<dbReference type="GO" id="GO:0015677">
    <property type="term" value="P:copper ion import"/>
    <property type="evidence" value="ECO:0007669"/>
    <property type="project" value="TreeGrafter"/>
</dbReference>
<dbReference type="InterPro" id="IPR008250">
    <property type="entry name" value="ATPase_P-typ_transduc_dom_A_sf"/>
</dbReference>
<dbReference type="Pfam" id="PF00122">
    <property type="entry name" value="E1-E2_ATPase"/>
    <property type="match status" value="1"/>
</dbReference>
<feature type="domain" description="HMA" evidence="10">
    <location>
        <begin position="458"/>
        <end position="524"/>
    </location>
</feature>
<dbReference type="GO" id="GO:0043682">
    <property type="term" value="F:P-type divalent copper transporter activity"/>
    <property type="evidence" value="ECO:0007669"/>
    <property type="project" value="TreeGrafter"/>
</dbReference>
<evidence type="ECO:0000256" key="2">
    <source>
        <dbReference type="ARBA" id="ARBA00022723"/>
    </source>
</evidence>
<dbReference type="Proteomes" id="UP000590868">
    <property type="component" value="Unassembled WGS sequence"/>
</dbReference>
<feature type="domain" description="HMA" evidence="10">
    <location>
        <begin position="326"/>
        <end position="392"/>
    </location>
</feature>
<dbReference type="InterPro" id="IPR059000">
    <property type="entry name" value="ATPase_P-type_domA"/>
</dbReference>
<keyword evidence="2" id="KW-0479">Metal-binding</keyword>
<keyword evidence="7" id="KW-0813">Transport</keyword>
<dbReference type="InterPro" id="IPR006121">
    <property type="entry name" value="HMA_dom"/>
</dbReference>
<proteinExistence type="predicted"/>
<evidence type="ECO:0000256" key="5">
    <source>
        <dbReference type="ARBA" id="ARBA00022967"/>
    </source>
</evidence>
<keyword evidence="3" id="KW-0187">Copper transport</keyword>
<feature type="transmembrane region" description="Helical" evidence="9">
    <location>
        <begin position="622"/>
        <end position="641"/>
    </location>
</feature>
<gene>
    <name evidence="11" type="primary">Atp7b_0</name>
    <name evidence="11" type="ORF">HELFUL_R06282</name>
</gene>
<organism evidence="11 12">
    <name type="scientific">Heliornis fulica</name>
    <name type="common">sungrebe</name>
    <dbReference type="NCBI Taxonomy" id="54369"/>
    <lineage>
        <taxon>Eukaryota</taxon>
        <taxon>Metazoa</taxon>
        <taxon>Chordata</taxon>
        <taxon>Craniata</taxon>
        <taxon>Vertebrata</taxon>
        <taxon>Euteleostomi</taxon>
        <taxon>Archelosauria</taxon>
        <taxon>Archosauria</taxon>
        <taxon>Dinosauria</taxon>
        <taxon>Saurischia</taxon>
        <taxon>Theropoda</taxon>
        <taxon>Coelurosauria</taxon>
        <taxon>Aves</taxon>
        <taxon>Neognathae</taxon>
        <taxon>Neoaves</taxon>
        <taxon>Gruiformes</taxon>
        <taxon>Heliornithidae</taxon>
        <taxon>Heliornis</taxon>
    </lineage>
</organism>
<feature type="domain" description="HMA" evidence="10">
    <location>
        <begin position="29"/>
        <end position="95"/>
    </location>
</feature>
<dbReference type="PROSITE" id="PS50846">
    <property type="entry name" value="HMA_2"/>
    <property type="match status" value="6"/>
</dbReference>
<dbReference type="NCBIfam" id="TIGR00003">
    <property type="entry name" value="copper ion binding protein"/>
    <property type="match status" value="5"/>
</dbReference>
<keyword evidence="9" id="KW-0812">Transmembrane</keyword>
<feature type="transmembrane region" description="Helical" evidence="9">
    <location>
        <begin position="661"/>
        <end position="683"/>
    </location>
</feature>
<feature type="domain" description="HMA" evidence="10">
    <location>
        <begin position="114"/>
        <end position="180"/>
    </location>
</feature>
<accession>A0A7L2B967</accession>
<dbReference type="InterPro" id="IPR006122">
    <property type="entry name" value="HMA_Cu_ion-bd"/>
</dbReference>
<evidence type="ECO:0000259" key="10">
    <source>
        <dbReference type="PROSITE" id="PS50846"/>
    </source>
</evidence>
<dbReference type="PRINTS" id="PR00942">
    <property type="entry name" value="CUATPASEI"/>
</dbReference>
<keyword evidence="12" id="KW-1185">Reference proteome</keyword>
<evidence type="ECO:0000256" key="7">
    <source>
        <dbReference type="ARBA" id="ARBA00023065"/>
    </source>
</evidence>
<dbReference type="Gene3D" id="2.70.150.10">
    <property type="entry name" value="Calcium-transporting ATPase, cytoplasmic transduction domain A"/>
    <property type="match status" value="1"/>
</dbReference>